<gene>
    <name evidence="2" type="ORF">JGI4_01767</name>
    <name evidence="1" type="ORF">JGI8_00827</name>
</gene>
<dbReference type="Proteomes" id="UP000182011">
    <property type="component" value="Unassembled WGS sequence"/>
</dbReference>
<reference evidence="2 3" key="1">
    <citation type="submission" date="2015-11" db="EMBL/GenBank/DDBJ databases">
        <authorList>
            <person name="Zhang Y."/>
            <person name="Guo Z."/>
        </authorList>
    </citation>
    <scope>NUCLEOTIDE SEQUENCE [LARGE SCALE GENOMIC DNA]</scope>
    <source>
        <strain evidence="2">JGI-4</strain>
    </source>
</reference>
<evidence type="ECO:0000313" key="2">
    <source>
        <dbReference type="EMBL" id="CUU07262.1"/>
    </source>
</evidence>
<dbReference type="EMBL" id="CZVI01000008">
    <property type="protein sequence ID" value="CUS84698.1"/>
    <property type="molecule type" value="Genomic_DNA"/>
</dbReference>
<evidence type="ECO:0000313" key="3">
    <source>
        <dbReference type="Proteomes" id="UP000182011"/>
    </source>
</evidence>
<accession>A0A0P1P5H7</accession>
<accession>A0A0N7MPW1</accession>
<organism evidence="2 3">
    <name type="scientific">Candidatus Kryptonium thompsonii</name>
    <dbReference type="NCBI Taxonomy" id="1633631"/>
    <lineage>
        <taxon>Bacteria</taxon>
        <taxon>Pseudomonadati</taxon>
        <taxon>Candidatus Kryptoniota</taxon>
        <taxon>Candidatus Kryptonium</taxon>
    </lineage>
</organism>
<accession>A0A0P1LLB6</accession>
<evidence type="ECO:0000313" key="4">
    <source>
        <dbReference type="Proteomes" id="UP000182200"/>
    </source>
</evidence>
<name>A0A0P1LLB6_9BACT</name>
<protein>
    <submittedName>
        <fullName evidence="2">Uncharacterized protein</fullName>
    </submittedName>
</protein>
<accession>A0A0P1LXC9</accession>
<dbReference type="Proteomes" id="UP000182200">
    <property type="component" value="Unassembled WGS sequence"/>
</dbReference>
<dbReference type="AlphaFoldDB" id="A0A0P1LLB6"/>
<accession>A0A0P1LRL6</accession>
<dbReference type="STRING" id="1633631.GCA_001442925_01762"/>
<accession>A0A0S4N7U6</accession>
<accession>A0A0P1M4X4</accession>
<dbReference type="EMBL" id="FAOP01000006">
    <property type="protein sequence ID" value="CUU07262.1"/>
    <property type="molecule type" value="Genomic_DNA"/>
</dbReference>
<dbReference type="RefSeq" id="WP_255301268.1">
    <property type="nucleotide sequence ID" value="NZ_CZVI01000008.1"/>
</dbReference>
<evidence type="ECO:0000313" key="1">
    <source>
        <dbReference type="EMBL" id="CUS84698.1"/>
    </source>
</evidence>
<proteinExistence type="predicted"/>
<sequence>MKYAVYYWNARILIKEVDELKETIIKLLKNEGLKEVGRKPRKEL</sequence>
<reference evidence="1 4" key="2">
    <citation type="submission" date="2015-11" db="EMBL/GenBank/DDBJ databases">
        <authorList>
            <person name="Varghese N."/>
        </authorList>
    </citation>
    <scope>NUCLEOTIDE SEQUENCE [LARGE SCALE GENOMIC DNA]</scope>
    <source>
        <strain evidence="1 4">JGI-8</strain>
    </source>
</reference>
<accession>A0A0P1NT29</accession>
<keyword evidence="4" id="KW-1185">Reference proteome</keyword>